<dbReference type="GO" id="GO:0005506">
    <property type="term" value="F:iron ion binding"/>
    <property type="evidence" value="ECO:0007669"/>
    <property type="project" value="InterPro"/>
</dbReference>
<evidence type="ECO:0000256" key="1">
    <source>
        <dbReference type="ARBA" id="ARBA00022617"/>
    </source>
</evidence>
<dbReference type="InterPro" id="IPR051459">
    <property type="entry name" value="Cytochrome_c-type_DH"/>
</dbReference>
<proteinExistence type="predicted"/>
<organism evidence="7 8">
    <name type="scientific">Paracoccus sanguinis</name>
    <dbReference type="NCBI Taxonomy" id="1545044"/>
    <lineage>
        <taxon>Bacteria</taxon>
        <taxon>Pseudomonadati</taxon>
        <taxon>Pseudomonadota</taxon>
        <taxon>Alphaproteobacteria</taxon>
        <taxon>Rhodobacterales</taxon>
        <taxon>Paracoccaceae</taxon>
        <taxon>Paracoccus</taxon>
    </lineage>
</organism>
<dbReference type="PROSITE" id="PS51007">
    <property type="entry name" value="CYTC"/>
    <property type="match status" value="3"/>
</dbReference>
<dbReference type="PANTHER" id="PTHR35008">
    <property type="entry name" value="BLL4482 PROTEIN-RELATED"/>
    <property type="match status" value="1"/>
</dbReference>
<feature type="binding site" description="covalent" evidence="4">
    <location>
        <position position="63"/>
    </location>
    <ligand>
        <name>heme c</name>
        <dbReference type="ChEBI" id="CHEBI:61717"/>
        <label>1</label>
    </ligand>
</feature>
<feature type="domain" description="Cytochrome c" evidence="6">
    <location>
        <begin position="49"/>
        <end position="153"/>
    </location>
</feature>
<dbReference type="GO" id="GO:0020037">
    <property type="term" value="F:heme binding"/>
    <property type="evidence" value="ECO:0007669"/>
    <property type="project" value="InterPro"/>
</dbReference>
<dbReference type="InterPro" id="IPR009056">
    <property type="entry name" value="Cyt_c-like_dom"/>
</dbReference>
<dbReference type="GO" id="GO:0016020">
    <property type="term" value="C:membrane"/>
    <property type="evidence" value="ECO:0007669"/>
    <property type="project" value="InterPro"/>
</dbReference>
<dbReference type="Pfam" id="PF00034">
    <property type="entry name" value="Cytochrom_C"/>
    <property type="match status" value="1"/>
</dbReference>
<gene>
    <name evidence="7" type="ORF">SAMN05444276_102564</name>
</gene>
<evidence type="ECO:0000259" key="6">
    <source>
        <dbReference type="PROSITE" id="PS51007"/>
    </source>
</evidence>
<evidence type="ECO:0000313" key="7">
    <source>
        <dbReference type="EMBL" id="SDW93963.1"/>
    </source>
</evidence>
<dbReference type="Proteomes" id="UP000182944">
    <property type="component" value="Unassembled WGS sequence"/>
</dbReference>
<dbReference type="GO" id="GO:0016614">
    <property type="term" value="F:oxidoreductase activity, acting on CH-OH group of donors"/>
    <property type="evidence" value="ECO:0007669"/>
    <property type="project" value="InterPro"/>
</dbReference>
<evidence type="ECO:0000256" key="3">
    <source>
        <dbReference type="ARBA" id="ARBA00023004"/>
    </source>
</evidence>
<feature type="domain" description="Cytochrome c" evidence="6">
    <location>
        <begin position="315"/>
        <end position="405"/>
    </location>
</feature>
<evidence type="ECO:0000256" key="4">
    <source>
        <dbReference type="PIRSR" id="PIRSR000018-50"/>
    </source>
</evidence>
<feature type="domain" description="Cytochrome c" evidence="6">
    <location>
        <begin position="196"/>
        <end position="302"/>
    </location>
</feature>
<dbReference type="AlphaFoldDB" id="A0A1H2XM36"/>
<dbReference type="PIRSF" id="PIRSF000018">
    <property type="entry name" value="Mb_ADH_cyt_c"/>
    <property type="match status" value="1"/>
</dbReference>
<accession>A0A1H2XM36</accession>
<dbReference type="EMBL" id="FNNA01000002">
    <property type="protein sequence ID" value="SDW93963.1"/>
    <property type="molecule type" value="Genomic_DNA"/>
</dbReference>
<feature type="binding site" description="axial binding residue" evidence="5">
    <location>
        <position position="332"/>
    </location>
    <ligand>
        <name>heme c</name>
        <dbReference type="ChEBI" id="CHEBI:61717"/>
        <label>3</label>
    </ligand>
    <ligandPart>
        <name>Fe</name>
        <dbReference type="ChEBI" id="CHEBI:18248"/>
    </ligandPart>
</feature>
<name>A0A1H2XM36_9RHOB</name>
<keyword evidence="8" id="KW-1185">Reference proteome</keyword>
<feature type="binding site" description="covalent" evidence="4">
    <location>
        <position position="328"/>
    </location>
    <ligand>
        <name>heme c</name>
        <dbReference type="ChEBI" id="CHEBI:61717"/>
        <label>3</label>
    </ligand>
</feature>
<dbReference type="SUPFAM" id="SSF46626">
    <property type="entry name" value="Cytochrome c"/>
    <property type="match status" value="3"/>
</dbReference>
<feature type="binding site" description="covalent" evidence="4">
    <location>
        <position position="214"/>
    </location>
    <ligand>
        <name>heme c</name>
        <dbReference type="ChEBI" id="CHEBI:61717"/>
        <label>2</label>
    </ligand>
</feature>
<feature type="binding site" description="covalent" evidence="4">
    <location>
        <position position="211"/>
    </location>
    <ligand>
        <name>heme c</name>
        <dbReference type="ChEBI" id="CHEBI:61717"/>
        <label>2</label>
    </ligand>
</feature>
<dbReference type="STRING" id="1545044.SAMN05444276_102564"/>
<protein>
    <submittedName>
        <fullName evidence="7">Cytochrome c, mono-and diheme variants</fullName>
    </submittedName>
</protein>
<dbReference type="OrthoDB" id="9811281at2"/>
<evidence type="ECO:0000313" key="8">
    <source>
        <dbReference type="Proteomes" id="UP000182944"/>
    </source>
</evidence>
<comment type="cofactor">
    <cofactor evidence="4">
        <name>heme c</name>
        <dbReference type="ChEBI" id="CHEBI:61717"/>
    </cofactor>
    <text evidence="4">Binds 3 heme c groups covalently per subunit.</text>
</comment>
<dbReference type="InterPro" id="IPR036909">
    <property type="entry name" value="Cyt_c-like_dom_sf"/>
</dbReference>
<keyword evidence="1 4" id="KW-0349">Heme</keyword>
<feature type="binding site" description="covalent" evidence="4">
    <location>
        <position position="331"/>
    </location>
    <ligand>
        <name>heme c</name>
        <dbReference type="ChEBI" id="CHEBI:61717"/>
        <label>3</label>
    </ligand>
</feature>
<dbReference type="PANTHER" id="PTHR35008:SF4">
    <property type="entry name" value="BLL4482 PROTEIN"/>
    <property type="match status" value="1"/>
</dbReference>
<dbReference type="GO" id="GO:0009055">
    <property type="term" value="F:electron transfer activity"/>
    <property type="evidence" value="ECO:0007669"/>
    <property type="project" value="InterPro"/>
</dbReference>
<dbReference type="InterPro" id="IPR014353">
    <property type="entry name" value="Membr-bd_ADH_cyt_c"/>
</dbReference>
<evidence type="ECO:0000256" key="5">
    <source>
        <dbReference type="PIRSR" id="PIRSR000018-51"/>
    </source>
</evidence>
<keyword evidence="3 5" id="KW-0408">Iron</keyword>
<sequence>MVRVLRILAAVVFLGLVAAVFLFWLGHGAGKIPPASVDFARLDETQRQALVERGARVARAGDCVACHLDPSGASELGGGYPMMTPVGTIYGTNITPSRDHGIGTWSADDLYRAIAWGVAPGNRNLYPAMPYASYHQISREDSDALYAWLMAQPPVETPDRAPDLMFPFNLRPAVNFWNALFRPTARPYAPVAGAATYTVDGHYLVNVLGHCGECHTPRNLAFAMTGDHLAGFTLEGAYAPDLRPQTLAAKGWTDGDLKAFLGQGLSAQGVPTLTMYPVLRHSTRHLAPEELAVISAYLMQGAAGQGPGSRPRQVDPPAAGRTLYLGLCAGCHGAQGEGQPASSVRLDSNTTAMFADPINLVRVIDQGIVERPLAEGLRMQKMPAYRDWLTDAQMADLVNYMRQQWGGHTETLTAADIAGIKERYAPYLSKH</sequence>
<reference evidence="8" key="1">
    <citation type="submission" date="2016-10" db="EMBL/GenBank/DDBJ databases">
        <authorList>
            <person name="Varghese N."/>
            <person name="Submissions S."/>
        </authorList>
    </citation>
    <scope>NUCLEOTIDE SEQUENCE [LARGE SCALE GENOMIC DNA]</scope>
    <source>
        <strain evidence="8">DSM 29303</strain>
    </source>
</reference>
<feature type="binding site" description="axial binding residue" evidence="5">
    <location>
        <position position="215"/>
    </location>
    <ligand>
        <name>heme c</name>
        <dbReference type="ChEBI" id="CHEBI:61717"/>
        <label>2</label>
    </ligand>
    <ligandPart>
        <name>Fe</name>
        <dbReference type="ChEBI" id="CHEBI:18248"/>
    </ligandPart>
</feature>
<evidence type="ECO:0000256" key="2">
    <source>
        <dbReference type="ARBA" id="ARBA00022723"/>
    </source>
</evidence>
<feature type="binding site" description="covalent" evidence="4">
    <location>
        <position position="66"/>
    </location>
    <ligand>
        <name>heme c</name>
        <dbReference type="ChEBI" id="CHEBI:61717"/>
        <label>1</label>
    </ligand>
</feature>
<dbReference type="RefSeq" id="WP_052176114.1">
    <property type="nucleotide sequence ID" value="NZ_FNNA01000002.1"/>
</dbReference>
<keyword evidence="2 5" id="KW-0479">Metal-binding</keyword>
<feature type="binding site" description="axial binding residue" evidence="5">
    <location>
        <position position="67"/>
    </location>
    <ligand>
        <name>heme c</name>
        <dbReference type="ChEBI" id="CHEBI:61717"/>
        <label>1</label>
    </ligand>
    <ligandPart>
        <name>Fe</name>
        <dbReference type="ChEBI" id="CHEBI:18248"/>
    </ligandPart>
</feature>
<dbReference type="Gene3D" id="1.10.760.10">
    <property type="entry name" value="Cytochrome c-like domain"/>
    <property type="match status" value="2"/>
</dbReference>